<dbReference type="GO" id="GO:0008061">
    <property type="term" value="F:chitin binding"/>
    <property type="evidence" value="ECO:0007669"/>
    <property type="project" value="UniProtKB-UniRule"/>
</dbReference>
<proteinExistence type="predicted"/>
<dbReference type="RefSeq" id="XP_031027523.1">
    <property type="nucleotide sequence ID" value="XM_031166562.1"/>
</dbReference>
<evidence type="ECO:0000256" key="7">
    <source>
        <dbReference type="PROSITE-ProRule" id="PRU00261"/>
    </source>
</evidence>
<gene>
    <name evidence="11" type="ORF">SmJEL517_g00633</name>
</gene>
<evidence type="ECO:0000259" key="9">
    <source>
        <dbReference type="PROSITE" id="PS50941"/>
    </source>
</evidence>
<evidence type="ECO:0000259" key="10">
    <source>
        <dbReference type="PROSITE" id="PS51782"/>
    </source>
</evidence>
<feature type="domain" description="Chitin-binding type-1" evidence="9">
    <location>
        <begin position="94"/>
        <end position="135"/>
    </location>
</feature>
<dbReference type="SMART" id="SM00270">
    <property type="entry name" value="ChtBD1"/>
    <property type="match status" value="3"/>
</dbReference>
<dbReference type="CDD" id="cd00118">
    <property type="entry name" value="LysM"/>
    <property type="match status" value="1"/>
</dbReference>
<protein>
    <recommendedName>
        <fullName evidence="13">Chitin-binding type-1 domain-containing protein</fullName>
    </recommendedName>
</protein>
<keyword evidence="4 8" id="KW-0732">Signal</keyword>
<dbReference type="OrthoDB" id="2159356at2759"/>
<comment type="caution">
    <text evidence="11">The sequence shown here is derived from an EMBL/GenBank/DDBJ whole genome shotgun (WGS) entry which is preliminary data.</text>
</comment>
<evidence type="ECO:0000256" key="5">
    <source>
        <dbReference type="ARBA" id="ARBA00022801"/>
    </source>
</evidence>
<dbReference type="PANTHER" id="PTHR46471">
    <property type="entry name" value="CHITIN DEACETYLASE"/>
    <property type="match status" value="1"/>
</dbReference>
<feature type="domain" description="LysM" evidence="10">
    <location>
        <begin position="31"/>
        <end position="81"/>
    </location>
</feature>
<feature type="signal peptide" evidence="8">
    <location>
        <begin position="1"/>
        <end position="23"/>
    </location>
</feature>
<evidence type="ECO:0008006" key="13">
    <source>
        <dbReference type="Google" id="ProtNLM"/>
    </source>
</evidence>
<keyword evidence="5" id="KW-0378">Hydrolase</keyword>
<evidence type="ECO:0000256" key="1">
    <source>
        <dbReference type="ARBA" id="ARBA00001941"/>
    </source>
</evidence>
<keyword evidence="2 7" id="KW-0147">Chitin-binding</keyword>
<evidence type="ECO:0000256" key="8">
    <source>
        <dbReference type="SAM" id="SignalP"/>
    </source>
</evidence>
<accession>A0A507CDB9</accession>
<dbReference type="PANTHER" id="PTHR46471:SF2">
    <property type="entry name" value="CHITIN DEACETYLASE-RELATED"/>
    <property type="match status" value="1"/>
</dbReference>
<organism evidence="11 12">
    <name type="scientific">Synchytrium microbalum</name>
    <dbReference type="NCBI Taxonomy" id="1806994"/>
    <lineage>
        <taxon>Eukaryota</taxon>
        <taxon>Fungi</taxon>
        <taxon>Fungi incertae sedis</taxon>
        <taxon>Chytridiomycota</taxon>
        <taxon>Chytridiomycota incertae sedis</taxon>
        <taxon>Chytridiomycetes</taxon>
        <taxon>Synchytriales</taxon>
        <taxon>Synchytriaceae</taxon>
        <taxon>Synchytrium</taxon>
    </lineage>
</organism>
<dbReference type="InterPro" id="IPR036779">
    <property type="entry name" value="LysM_dom_sf"/>
</dbReference>
<comment type="caution">
    <text evidence="7">Lacks conserved residue(s) required for the propagation of feature annotation.</text>
</comment>
<feature type="chain" id="PRO_5021375783" description="Chitin-binding type-1 domain-containing protein" evidence="8">
    <location>
        <begin position="24"/>
        <end position="409"/>
    </location>
</feature>
<dbReference type="SMART" id="SM00257">
    <property type="entry name" value="LysM"/>
    <property type="match status" value="1"/>
</dbReference>
<dbReference type="PROSITE" id="PS51782">
    <property type="entry name" value="LYSM"/>
    <property type="match status" value="1"/>
</dbReference>
<name>A0A507CDB9_9FUNG</name>
<dbReference type="PROSITE" id="PS00026">
    <property type="entry name" value="CHIT_BIND_I_1"/>
    <property type="match status" value="1"/>
</dbReference>
<keyword evidence="12" id="KW-1185">Reference proteome</keyword>
<evidence type="ECO:0000313" key="12">
    <source>
        <dbReference type="Proteomes" id="UP000319731"/>
    </source>
</evidence>
<comment type="cofactor">
    <cofactor evidence="1">
        <name>Co(2+)</name>
        <dbReference type="ChEBI" id="CHEBI:48828"/>
    </cofactor>
</comment>
<dbReference type="SUPFAM" id="SSF57016">
    <property type="entry name" value="Plant lectins/antimicrobial peptides"/>
    <property type="match status" value="3"/>
</dbReference>
<evidence type="ECO:0000256" key="4">
    <source>
        <dbReference type="ARBA" id="ARBA00022729"/>
    </source>
</evidence>
<dbReference type="Pfam" id="PF01476">
    <property type="entry name" value="LysM"/>
    <property type="match status" value="1"/>
</dbReference>
<feature type="domain" description="Chitin-binding type-1" evidence="9">
    <location>
        <begin position="183"/>
        <end position="231"/>
    </location>
</feature>
<dbReference type="Gene3D" id="3.30.60.10">
    <property type="entry name" value="Endochitinase-like"/>
    <property type="match status" value="3"/>
</dbReference>
<dbReference type="STRING" id="1806994.A0A507CDB9"/>
<dbReference type="InterPro" id="IPR018392">
    <property type="entry name" value="LysM"/>
</dbReference>
<dbReference type="InterPro" id="IPR036861">
    <property type="entry name" value="Endochitinase-like_sf"/>
</dbReference>
<dbReference type="Proteomes" id="UP000319731">
    <property type="component" value="Unassembled WGS sequence"/>
</dbReference>
<dbReference type="Pfam" id="PF00187">
    <property type="entry name" value="Chitin_bind_1"/>
    <property type="match status" value="2"/>
</dbReference>
<keyword evidence="6" id="KW-0119">Carbohydrate metabolism</keyword>
<evidence type="ECO:0000256" key="2">
    <source>
        <dbReference type="ARBA" id="ARBA00022669"/>
    </source>
</evidence>
<dbReference type="PROSITE" id="PS50941">
    <property type="entry name" value="CHIT_BIND_I_2"/>
    <property type="match status" value="3"/>
</dbReference>
<dbReference type="GO" id="GO:0016787">
    <property type="term" value="F:hydrolase activity"/>
    <property type="evidence" value="ECO:0007669"/>
    <property type="project" value="UniProtKB-KW"/>
</dbReference>
<sequence length="409" mass="40440">MARLSKMSVVVSALVVLGGVTFADPIASCNNFYTVQSGDFCYNIAQNQGLASFAVLEQLNSAGTALACETVPILPGQILCIGAAGAPAAGGSADGKCGAGFGSCASGCCSQYGYCGTTIDYCGAGCDANFGSCSTNGDGGARVSTDGTCGGNVVCPTGECCSQYGFCGSSADYCGAGATTTEAGRCGVADGLTFGTSCTGNLQCCSSFGWCGNTAAHCATGCQAAYGSCGANTVVASPVASAAAPTASPAAAGASAGPSPLASAAASAAPSPIASPFVASPSGYPDAYGNQCFDYTLGCPKTFNFIDPTSRKLARRGIRPIINYGRTNLTTATLNSVNLTCNYQNGNVYLAGNLLNITASVEGSLVMTCAYGNSANTCAYLTNYIDLSIGGFPLANGTQACPSAVRDCS</sequence>
<dbReference type="GeneID" id="42001859"/>
<feature type="disulfide bond" evidence="7">
    <location>
        <begin position="204"/>
        <end position="218"/>
    </location>
</feature>
<dbReference type="InterPro" id="IPR018371">
    <property type="entry name" value="Chitin-binding_1_CS"/>
</dbReference>
<dbReference type="Gene3D" id="3.10.350.10">
    <property type="entry name" value="LysM domain"/>
    <property type="match status" value="1"/>
</dbReference>
<keyword evidence="7" id="KW-1015">Disulfide bond</keyword>
<dbReference type="EMBL" id="QEAO01000002">
    <property type="protein sequence ID" value="TPX37612.1"/>
    <property type="molecule type" value="Genomic_DNA"/>
</dbReference>
<feature type="disulfide bond" evidence="7">
    <location>
        <begin position="160"/>
        <end position="174"/>
    </location>
</feature>
<evidence type="ECO:0000256" key="3">
    <source>
        <dbReference type="ARBA" id="ARBA00022723"/>
    </source>
</evidence>
<evidence type="ECO:0000313" key="11">
    <source>
        <dbReference type="EMBL" id="TPX37612.1"/>
    </source>
</evidence>
<keyword evidence="3" id="KW-0479">Metal-binding</keyword>
<feature type="disulfide bond" evidence="7">
    <location>
        <begin position="155"/>
        <end position="167"/>
    </location>
</feature>
<feature type="domain" description="Chitin-binding type-1" evidence="9">
    <location>
        <begin position="146"/>
        <end position="177"/>
    </location>
</feature>
<dbReference type="AlphaFoldDB" id="A0A507CDB9"/>
<feature type="disulfide bond" evidence="7">
    <location>
        <begin position="108"/>
        <end position="122"/>
    </location>
</feature>
<dbReference type="GO" id="GO:0046872">
    <property type="term" value="F:metal ion binding"/>
    <property type="evidence" value="ECO:0007669"/>
    <property type="project" value="UniProtKB-KW"/>
</dbReference>
<dbReference type="InterPro" id="IPR001002">
    <property type="entry name" value="Chitin-bd_1"/>
</dbReference>
<dbReference type="CDD" id="cd00035">
    <property type="entry name" value="ChtBD1"/>
    <property type="match status" value="1"/>
</dbReference>
<evidence type="ECO:0000256" key="6">
    <source>
        <dbReference type="ARBA" id="ARBA00023277"/>
    </source>
</evidence>
<reference evidence="11 12" key="1">
    <citation type="journal article" date="2019" name="Sci. Rep.">
        <title>Comparative genomics of chytrid fungi reveal insights into the obligate biotrophic and pathogenic lifestyle of Synchytrium endobioticum.</title>
        <authorList>
            <person name="van de Vossenberg B.T.L.H."/>
            <person name="Warris S."/>
            <person name="Nguyen H.D.T."/>
            <person name="van Gent-Pelzer M.P.E."/>
            <person name="Joly D.L."/>
            <person name="van de Geest H.C."/>
            <person name="Bonants P.J.M."/>
            <person name="Smith D.S."/>
            <person name="Levesque C.A."/>
            <person name="van der Lee T.A.J."/>
        </authorList>
    </citation>
    <scope>NUCLEOTIDE SEQUENCE [LARGE SCALE GENOMIC DNA]</scope>
    <source>
        <strain evidence="11 12">JEL517</strain>
    </source>
</reference>